<accession>A0A3B3BJA0</accession>
<dbReference type="PANTHER" id="PTHR16770">
    <property type="entry name" value="PROTEIN RIPPLY-LIKE"/>
    <property type="match status" value="1"/>
</dbReference>
<keyword evidence="3" id="KW-0217">Developmental protein</keyword>
<evidence type="ECO:0000256" key="2">
    <source>
        <dbReference type="ARBA" id="ARBA00006944"/>
    </source>
</evidence>
<feature type="region of interest" description="Disordered" evidence="5">
    <location>
        <begin position="70"/>
        <end position="139"/>
    </location>
</feature>
<evidence type="ECO:0000256" key="5">
    <source>
        <dbReference type="SAM" id="MobiDB-lite"/>
    </source>
</evidence>
<dbReference type="Ensembl" id="ENSOMET00000007708.1">
    <property type="protein sequence ID" value="ENSOMEP00000005299.1"/>
    <property type="gene ID" value="ENSOMEG00000006291.1"/>
</dbReference>
<organism evidence="6 7">
    <name type="scientific">Oryzias melastigma</name>
    <name type="common">Marine medaka</name>
    <dbReference type="NCBI Taxonomy" id="30732"/>
    <lineage>
        <taxon>Eukaryota</taxon>
        <taxon>Metazoa</taxon>
        <taxon>Chordata</taxon>
        <taxon>Craniata</taxon>
        <taxon>Vertebrata</taxon>
        <taxon>Euteleostomi</taxon>
        <taxon>Actinopterygii</taxon>
        <taxon>Neopterygii</taxon>
        <taxon>Teleostei</taxon>
        <taxon>Neoteleostei</taxon>
        <taxon>Acanthomorphata</taxon>
        <taxon>Ovalentaria</taxon>
        <taxon>Atherinomorphae</taxon>
        <taxon>Beloniformes</taxon>
        <taxon>Adrianichthyidae</taxon>
        <taxon>Oryziinae</taxon>
        <taxon>Oryzias</taxon>
    </lineage>
</organism>
<reference evidence="6" key="2">
    <citation type="submission" date="2025-09" db="UniProtKB">
        <authorList>
            <consortium name="Ensembl"/>
        </authorList>
    </citation>
    <scope>IDENTIFICATION</scope>
</reference>
<evidence type="ECO:0000256" key="1">
    <source>
        <dbReference type="ARBA" id="ARBA00004123"/>
    </source>
</evidence>
<feature type="compositionally biased region" description="Basic and acidic residues" evidence="5">
    <location>
        <begin position="70"/>
        <end position="82"/>
    </location>
</feature>
<keyword evidence="4" id="KW-0539">Nucleus</keyword>
<dbReference type="InterPro" id="IPR028127">
    <property type="entry name" value="Ripply_fam"/>
</dbReference>
<dbReference type="PaxDb" id="30732-ENSOMEP00000005299"/>
<keyword evidence="7" id="KW-1185">Reference proteome</keyword>
<name>A0A3B3BJA0_ORYME</name>
<evidence type="ECO:0000313" key="7">
    <source>
        <dbReference type="Proteomes" id="UP000261560"/>
    </source>
</evidence>
<proteinExistence type="inferred from homology"/>
<dbReference type="Pfam" id="PF14998">
    <property type="entry name" value="Ripply"/>
    <property type="match status" value="1"/>
</dbReference>
<dbReference type="GeneTree" id="ENSGT00940000161952"/>
<evidence type="ECO:0008006" key="8">
    <source>
        <dbReference type="Google" id="ProtNLM"/>
    </source>
</evidence>
<comment type="similarity">
    <text evidence="2">Belongs to the ripply family.</text>
</comment>
<dbReference type="GO" id="GO:0000122">
    <property type="term" value="P:negative regulation of transcription by RNA polymerase II"/>
    <property type="evidence" value="ECO:0007669"/>
    <property type="project" value="TreeGrafter"/>
</dbReference>
<feature type="compositionally biased region" description="Acidic residues" evidence="5">
    <location>
        <begin position="179"/>
        <end position="194"/>
    </location>
</feature>
<comment type="subcellular location">
    <subcellularLocation>
        <location evidence="1">Nucleus</location>
    </subcellularLocation>
</comment>
<dbReference type="GO" id="GO:0005634">
    <property type="term" value="C:nucleus"/>
    <property type="evidence" value="ECO:0007669"/>
    <property type="project" value="UniProtKB-SubCell"/>
</dbReference>
<evidence type="ECO:0000313" key="6">
    <source>
        <dbReference type="Ensembl" id="ENSOMEP00000005299.1"/>
    </source>
</evidence>
<evidence type="ECO:0000256" key="4">
    <source>
        <dbReference type="ARBA" id="ARBA00023242"/>
    </source>
</evidence>
<sequence>MCGMHPRRCTTIFLSIYSVLQKADLNPHSEHKPSHSILQQWQQGTCFFTPQAQMASLSVTDKERLMGFRSSERQKFSRKELKSQGAMQKDADSGGLQPGPAGDHSSSRLWRPWKKGDAVVTNRARHEGPTDAKQKTPQVSHPVKLFWPKSRCFDYLYRDAEILLRNYPVQATICPFEESSSDEEDEEEEEEEEN</sequence>
<feature type="region of interest" description="Disordered" evidence="5">
    <location>
        <begin position="175"/>
        <end position="194"/>
    </location>
</feature>
<dbReference type="AlphaFoldDB" id="A0A3B3BJA0"/>
<dbReference type="Proteomes" id="UP000261560">
    <property type="component" value="Unplaced"/>
</dbReference>
<reference evidence="6" key="1">
    <citation type="submission" date="2025-08" db="UniProtKB">
        <authorList>
            <consortium name="Ensembl"/>
        </authorList>
    </citation>
    <scope>IDENTIFICATION</scope>
</reference>
<dbReference type="PANTHER" id="PTHR16770:SF3">
    <property type="entry name" value="PROTEIN RIPPLY2"/>
    <property type="match status" value="1"/>
</dbReference>
<dbReference type="STRING" id="30732.ENSOMEP00000005299"/>
<protein>
    <recommendedName>
        <fullName evidence="8">Ripply transcriptional repressor 2</fullName>
    </recommendedName>
</protein>
<feature type="compositionally biased region" description="Basic and acidic residues" evidence="5">
    <location>
        <begin position="124"/>
        <end position="134"/>
    </location>
</feature>
<dbReference type="GO" id="GO:0009880">
    <property type="term" value="P:embryonic pattern specification"/>
    <property type="evidence" value="ECO:0007669"/>
    <property type="project" value="TreeGrafter"/>
</dbReference>
<evidence type="ECO:0000256" key="3">
    <source>
        <dbReference type="ARBA" id="ARBA00022473"/>
    </source>
</evidence>